<dbReference type="InterPro" id="IPR009424">
    <property type="entry name" value="AGP16/20/22/41"/>
</dbReference>
<dbReference type="Proteomes" id="UP001179952">
    <property type="component" value="Unassembled WGS sequence"/>
</dbReference>
<protein>
    <submittedName>
        <fullName evidence="3">Arabinogalactan peptide 16</fullName>
    </submittedName>
</protein>
<name>A0AAV9AL07_ACOGR</name>
<organism evidence="3 4">
    <name type="scientific">Acorus gramineus</name>
    <name type="common">Dwarf sweet flag</name>
    <dbReference type="NCBI Taxonomy" id="55184"/>
    <lineage>
        <taxon>Eukaryota</taxon>
        <taxon>Viridiplantae</taxon>
        <taxon>Streptophyta</taxon>
        <taxon>Embryophyta</taxon>
        <taxon>Tracheophyta</taxon>
        <taxon>Spermatophyta</taxon>
        <taxon>Magnoliopsida</taxon>
        <taxon>Liliopsida</taxon>
        <taxon>Acoraceae</taxon>
        <taxon>Acorus</taxon>
    </lineage>
</organism>
<reference evidence="3" key="1">
    <citation type="journal article" date="2023" name="Nat. Commun.">
        <title>Diploid and tetraploid genomes of Acorus and the evolution of monocots.</title>
        <authorList>
            <person name="Ma L."/>
            <person name="Liu K.W."/>
            <person name="Li Z."/>
            <person name="Hsiao Y.Y."/>
            <person name="Qi Y."/>
            <person name="Fu T."/>
            <person name="Tang G.D."/>
            <person name="Zhang D."/>
            <person name="Sun W.H."/>
            <person name="Liu D.K."/>
            <person name="Li Y."/>
            <person name="Chen G.Z."/>
            <person name="Liu X.D."/>
            <person name="Liao X.Y."/>
            <person name="Jiang Y.T."/>
            <person name="Yu X."/>
            <person name="Hao Y."/>
            <person name="Huang J."/>
            <person name="Zhao X.W."/>
            <person name="Ke S."/>
            <person name="Chen Y.Y."/>
            <person name="Wu W.L."/>
            <person name="Hsu J.L."/>
            <person name="Lin Y.F."/>
            <person name="Huang M.D."/>
            <person name="Li C.Y."/>
            <person name="Huang L."/>
            <person name="Wang Z.W."/>
            <person name="Zhao X."/>
            <person name="Zhong W.Y."/>
            <person name="Peng D.H."/>
            <person name="Ahmad S."/>
            <person name="Lan S."/>
            <person name="Zhang J.S."/>
            <person name="Tsai W.C."/>
            <person name="Van de Peer Y."/>
            <person name="Liu Z.J."/>
        </authorList>
    </citation>
    <scope>NUCLEOTIDE SEQUENCE</scope>
    <source>
        <strain evidence="3">SCP</strain>
    </source>
</reference>
<sequence length="66" mass="6913">MSSLVIRALIFIAFIFSGLMHLSHGQVVAPSSTVAGPTSDGNGKAIDQGIAYILMIIALIVTYLAH</sequence>
<comment type="caution">
    <text evidence="3">The sequence shown here is derived from an EMBL/GenBank/DDBJ whole genome shotgun (WGS) entry which is preliminary data.</text>
</comment>
<dbReference type="Pfam" id="PF06376">
    <property type="entry name" value="AGP"/>
    <property type="match status" value="1"/>
</dbReference>
<dbReference type="AlphaFoldDB" id="A0AAV9AL07"/>
<keyword evidence="4" id="KW-1185">Reference proteome</keyword>
<proteinExistence type="predicted"/>
<keyword evidence="2" id="KW-0732">Signal</keyword>
<evidence type="ECO:0000256" key="1">
    <source>
        <dbReference type="SAM" id="Phobius"/>
    </source>
</evidence>
<dbReference type="EMBL" id="JAUJYN010000008">
    <property type="protein sequence ID" value="KAK1265048.1"/>
    <property type="molecule type" value="Genomic_DNA"/>
</dbReference>
<evidence type="ECO:0000256" key="2">
    <source>
        <dbReference type="SAM" id="SignalP"/>
    </source>
</evidence>
<feature type="chain" id="PRO_5043742905" evidence="2">
    <location>
        <begin position="26"/>
        <end position="66"/>
    </location>
</feature>
<gene>
    <name evidence="3" type="ORF">QJS04_geneDACA021295</name>
</gene>
<reference evidence="3" key="2">
    <citation type="submission" date="2023-06" db="EMBL/GenBank/DDBJ databases">
        <authorList>
            <person name="Ma L."/>
            <person name="Liu K.-W."/>
            <person name="Li Z."/>
            <person name="Hsiao Y.-Y."/>
            <person name="Qi Y."/>
            <person name="Fu T."/>
            <person name="Tang G."/>
            <person name="Zhang D."/>
            <person name="Sun W.-H."/>
            <person name="Liu D.-K."/>
            <person name="Li Y."/>
            <person name="Chen G.-Z."/>
            <person name="Liu X.-D."/>
            <person name="Liao X.-Y."/>
            <person name="Jiang Y.-T."/>
            <person name="Yu X."/>
            <person name="Hao Y."/>
            <person name="Huang J."/>
            <person name="Zhao X.-W."/>
            <person name="Ke S."/>
            <person name="Chen Y.-Y."/>
            <person name="Wu W.-L."/>
            <person name="Hsu J.-L."/>
            <person name="Lin Y.-F."/>
            <person name="Huang M.-D."/>
            <person name="Li C.-Y."/>
            <person name="Huang L."/>
            <person name="Wang Z.-W."/>
            <person name="Zhao X."/>
            <person name="Zhong W.-Y."/>
            <person name="Peng D.-H."/>
            <person name="Ahmad S."/>
            <person name="Lan S."/>
            <person name="Zhang J.-S."/>
            <person name="Tsai W.-C."/>
            <person name="Van De Peer Y."/>
            <person name="Liu Z.-J."/>
        </authorList>
    </citation>
    <scope>NUCLEOTIDE SEQUENCE</scope>
    <source>
        <strain evidence="3">SCP</strain>
        <tissue evidence="3">Leaves</tissue>
    </source>
</reference>
<evidence type="ECO:0000313" key="4">
    <source>
        <dbReference type="Proteomes" id="UP001179952"/>
    </source>
</evidence>
<dbReference type="PANTHER" id="PTHR33374">
    <property type="entry name" value="ARABINOGALACTAN PROTEIN 20"/>
    <property type="match status" value="1"/>
</dbReference>
<feature type="transmembrane region" description="Helical" evidence="1">
    <location>
        <begin position="49"/>
        <end position="65"/>
    </location>
</feature>
<keyword evidence="1" id="KW-0812">Transmembrane</keyword>
<accession>A0AAV9AL07</accession>
<feature type="signal peptide" evidence="2">
    <location>
        <begin position="1"/>
        <end position="25"/>
    </location>
</feature>
<keyword evidence="1" id="KW-0472">Membrane</keyword>
<evidence type="ECO:0000313" key="3">
    <source>
        <dbReference type="EMBL" id="KAK1265048.1"/>
    </source>
</evidence>
<keyword evidence="1" id="KW-1133">Transmembrane helix</keyword>